<dbReference type="EMBL" id="BRXW01000085">
    <property type="protein sequence ID" value="GMI05325.1"/>
    <property type="molecule type" value="Genomic_DNA"/>
</dbReference>
<reference evidence="2" key="1">
    <citation type="journal article" date="2023" name="Commun. Biol.">
        <title>Genome analysis of Parmales, the sister group of diatoms, reveals the evolutionary specialization of diatoms from phago-mixotrophs to photoautotrophs.</title>
        <authorList>
            <person name="Ban H."/>
            <person name="Sato S."/>
            <person name="Yoshikawa S."/>
            <person name="Yamada K."/>
            <person name="Nakamura Y."/>
            <person name="Ichinomiya M."/>
            <person name="Sato N."/>
            <person name="Blanc-Mathieu R."/>
            <person name="Endo H."/>
            <person name="Kuwata A."/>
            <person name="Ogata H."/>
        </authorList>
    </citation>
    <scope>NUCLEOTIDE SEQUENCE [LARGE SCALE GENOMIC DNA]</scope>
    <source>
        <strain evidence="2">NIES 3700</strain>
    </source>
</reference>
<proteinExistence type="predicted"/>
<accession>A0A9W7CGL8</accession>
<evidence type="ECO:0000313" key="2">
    <source>
        <dbReference type="Proteomes" id="UP001165122"/>
    </source>
</evidence>
<name>A0A9W7CGL8_9STRA</name>
<protein>
    <submittedName>
        <fullName evidence="1">Uncharacterized protein</fullName>
    </submittedName>
</protein>
<comment type="caution">
    <text evidence="1">The sequence shown here is derived from an EMBL/GenBank/DDBJ whole genome shotgun (WGS) entry which is preliminary data.</text>
</comment>
<dbReference type="SUPFAM" id="SSF55961">
    <property type="entry name" value="Bet v1-like"/>
    <property type="match status" value="1"/>
</dbReference>
<sequence>MFAAFFKFSKTVAKSDGRSCALEEDRNEFSSAGTVLALKDSSRKILPDEISSTGKILSHPSRVTLMIKSKKILPIESETSTALSVMRLPDATLYTQKYNGDLETEGETVRQMDNVVQGYTFEEDEIITSALGGLISGLKMKGAIPFKDFSTTFSTAKWFKGFYNAKDGDIYSTSNYTCRGAHSQVAARLADYHHTCKNLAFGLMEAQGAGGGAYLEIPNDHSMVYKEDYDFPSPLTHRETIVKIVWKRLSEKSIMVAYHPLTTHPLVANKDGKTTIRATLHGAMLVTQIDNGTTEANSDFHINFGGNLPRPVINGFIIPNFNRIASHHQSFFAYSLGLEALSEADGKLLGEVFVNQIKQARKRGGWKKRAELGQVGVDEFLYISVAMRKFLHLCLWFRALLHEISLNRVKGAPTVTTALSDLKDHDAINLAKDLSTIVLTSAEAESAIDHWSAQNVALEEFEAEHPWMRPFFVEVAQYNLKTSDFGLKFRVFAGAMLSTIDLVTDVYMTLQFLNTDGRESFGSAPNDYIPYDWRMKYNKTKGRVTDPQLRRRSSIQQVKTLLGGVEER</sequence>
<keyword evidence="2" id="KW-1185">Reference proteome</keyword>
<dbReference type="Proteomes" id="UP001165122">
    <property type="component" value="Unassembled WGS sequence"/>
</dbReference>
<dbReference type="Gene3D" id="3.30.530.20">
    <property type="match status" value="1"/>
</dbReference>
<gene>
    <name evidence="1" type="ORF">TrLO_g4108</name>
</gene>
<evidence type="ECO:0000313" key="1">
    <source>
        <dbReference type="EMBL" id="GMI05325.1"/>
    </source>
</evidence>
<dbReference type="OrthoDB" id="10422796at2759"/>
<dbReference type="AlphaFoldDB" id="A0A9W7CGL8"/>
<dbReference type="InterPro" id="IPR023393">
    <property type="entry name" value="START-like_dom_sf"/>
</dbReference>
<organism evidence="1 2">
    <name type="scientific">Triparma laevis f. longispina</name>
    <dbReference type="NCBI Taxonomy" id="1714387"/>
    <lineage>
        <taxon>Eukaryota</taxon>
        <taxon>Sar</taxon>
        <taxon>Stramenopiles</taxon>
        <taxon>Ochrophyta</taxon>
        <taxon>Bolidophyceae</taxon>
        <taxon>Parmales</taxon>
        <taxon>Triparmaceae</taxon>
        <taxon>Triparma</taxon>
    </lineage>
</organism>